<dbReference type="InterPro" id="IPR041927">
    <property type="entry name" value="UBA2_UBAC1"/>
</dbReference>
<dbReference type="OrthoDB" id="336240at2759"/>
<dbReference type="GO" id="GO:0000151">
    <property type="term" value="C:ubiquitin ligase complex"/>
    <property type="evidence" value="ECO:0007669"/>
    <property type="project" value="TreeGrafter"/>
</dbReference>
<dbReference type="Pfam" id="PF22562">
    <property type="entry name" value="UBA_7"/>
    <property type="match status" value="2"/>
</dbReference>
<dbReference type="PANTHER" id="PTHR46738:SF1">
    <property type="entry name" value="UBIQUITIN-ASSOCIATED DOMAIN-CONTAINING PROTEIN 1"/>
    <property type="match status" value="1"/>
</dbReference>
<dbReference type="Gene3D" id="1.10.8.10">
    <property type="entry name" value="DNA helicase RuvA subunit, C-terminal domain"/>
    <property type="match status" value="2"/>
</dbReference>
<dbReference type="PROSITE" id="PS50053">
    <property type="entry name" value="UBIQUITIN_2"/>
    <property type="match status" value="1"/>
</dbReference>
<dbReference type="InterPro" id="IPR015940">
    <property type="entry name" value="UBA"/>
</dbReference>
<name>A0A6S7IAT6_PARCT</name>
<dbReference type="SUPFAM" id="SSF54236">
    <property type="entry name" value="Ubiquitin-like"/>
    <property type="match status" value="1"/>
</dbReference>
<dbReference type="PANTHER" id="PTHR46738">
    <property type="entry name" value="UBIQUITIN-ASSOCIATED DOMAIN-CONTAINING PROTEIN 1"/>
    <property type="match status" value="1"/>
</dbReference>
<dbReference type="InterPro" id="IPR029071">
    <property type="entry name" value="Ubiquitin-like_domsf"/>
</dbReference>
<sequence length="369" mass="41403">MRDVELKRAFRGDTCSNLNIKVTNATGKEFELCLCPSQSVQCLKEEISGENPKDGVYYKLLSMNSNRILDEKKTLAEEGIKENDELLLVKRRKARKPSKEEVTARGPDASQIDKLTAEAGQVQGNKVPDFGASALHFDFNRELQRILITLIDAAHLVQFDNEEEDGDEQTTSEKMEFVNQDHLKQLTDMGFTETRATKALQLNRTSGVEGAMEWLLHHESDPDIDKPLEPQVVNKTESSKTKSHKPHRRREFVPNRKGVENLKDMGFPEEDIIKALKATGNNQRAACDWLLGERHDVVDDSDPGLNPESALYAAIMDNPAVQLSITNPRILAAFQEMLENPSANGHYITDPETGPVLLQISRIVQGFAR</sequence>
<dbReference type="InterPro" id="IPR057650">
    <property type="entry name" value="UBL_UBAC1"/>
</dbReference>
<accession>A0A6S7IAT6</accession>
<evidence type="ECO:0000313" key="1">
    <source>
        <dbReference type="EMBL" id="CAB4014387.1"/>
    </source>
</evidence>
<keyword evidence="2" id="KW-1185">Reference proteome</keyword>
<dbReference type="Proteomes" id="UP001152795">
    <property type="component" value="Unassembled WGS sequence"/>
</dbReference>
<comment type="caution">
    <text evidence="1">The sequence shown here is derived from an EMBL/GenBank/DDBJ whole genome shotgun (WGS) entry which is preliminary data.</text>
</comment>
<dbReference type="PROSITE" id="PS50030">
    <property type="entry name" value="UBA"/>
    <property type="match status" value="2"/>
</dbReference>
<dbReference type="SMART" id="SM00165">
    <property type="entry name" value="UBA"/>
    <property type="match status" value="2"/>
</dbReference>
<reference evidence="1" key="1">
    <citation type="submission" date="2020-04" db="EMBL/GenBank/DDBJ databases">
        <authorList>
            <person name="Alioto T."/>
            <person name="Alioto T."/>
            <person name="Gomez Garrido J."/>
        </authorList>
    </citation>
    <scope>NUCLEOTIDE SEQUENCE</scope>
    <source>
        <strain evidence="1">A484AB</strain>
    </source>
</reference>
<organism evidence="1 2">
    <name type="scientific">Paramuricea clavata</name>
    <name type="common">Red gorgonian</name>
    <name type="synonym">Violescent sea-whip</name>
    <dbReference type="NCBI Taxonomy" id="317549"/>
    <lineage>
        <taxon>Eukaryota</taxon>
        <taxon>Metazoa</taxon>
        <taxon>Cnidaria</taxon>
        <taxon>Anthozoa</taxon>
        <taxon>Octocorallia</taxon>
        <taxon>Malacalcyonacea</taxon>
        <taxon>Plexauridae</taxon>
        <taxon>Paramuricea</taxon>
    </lineage>
</organism>
<dbReference type="Gene3D" id="1.10.260.100">
    <property type="match status" value="1"/>
</dbReference>
<evidence type="ECO:0000313" key="2">
    <source>
        <dbReference type="Proteomes" id="UP001152795"/>
    </source>
</evidence>
<gene>
    <name evidence="1" type="ORF">PACLA_8A060822</name>
</gene>
<protein>
    <submittedName>
        <fullName evidence="1">Ubiquitin-associated domain-containing 1-like</fullName>
    </submittedName>
</protein>
<dbReference type="CDD" id="cd14304">
    <property type="entry name" value="UBA2_KPC2"/>
    <property type="match status" value="1"/>
</dbReference>
<dbReference type="Gene3D" id="3.10.20.90">
    <property type="entry name" value="Phosphatidylinositol 3-kinase Catalytic Subunit, Chain A, domain 1"/>
    <property type="match status" value="1"/>
</dbReference>
<dbReference type="EMBL" id="CACRXK020008282">
    <property type="protein sequence ID" value="CAB4014387.1"/>
    <property type="molecule type" value="Genomic_DNA"/>
</dbReference>
<dbReference type="SMART" id="SM00727">
    <property type="entry name" value="STI1"/>
    <property type="match status" value="1"/>
</dbReference>
<dbReference type="InterPro" id="IPR006636">
    <property type="entry name" value="STI1_HS-bd"/>
</dbReference>
<dbReference type="AlphaFoldDB" id="A0A6S7IAT6"/>
<dbReference type="InterPro" id="IPR000626">
    <property type="entry name" value="Ubiquitin-like_dom"/>
</dbReference>
<dbReference type="InterPro" id="IPR052476">
    <property type="entry name" value="UBAC1"/>
</dbReference>
<dbReference type="InterPro" id="IPR009060">
    <property type="entry name" value="UBA-like_sf"/>
</dbReference>
<dbReference type="SUPFAM" id="SSF46934">
    <property type="entry name" value="UBA-like"/>
    <property type="match status" value="2"/>
</dbReference>
<dbReference type="Pfam" id="PF23326">
    <property type="entry name" value="UBL_UBAC1"/>
    <property type="match status" value="1"/>
</dbReference>
<proteinExistence type="predicted"/>
<dbReference type="SMART" id="SM00213">
    <property type="entry name" value="UBQ"/>
    <property type="match status" value="1"/>
</dbReference>